<feature type="domain" description="Reverse transcriptase zinc-binding" evidence="3">
    <location>
        <begin position="875"/>
        <end position="943"/>
    </location>
</feature>
<dbReference type="InterPro" id="IPR002156">
    <property type="entry name" value="RNaseH_domain"/>
</dbReference>
<dbReference type="InterPro" id="IPR036691">
    <property type="entry name" value="Endo/exonu/phosph_ase_sf"/>
</dbReference>
<dbReference type="InterPro" id="IPR012337">
    <property type="entry name" value="RNaseH-like_sf"/>
</dbReference>
<dbReference type="AlphaFoldDB" id="A0A8B9A7Y6"/>
<dbReference type="GO" id="GO:0004523">
    <property type="term" value="F:RNA-DNA hybrid ribonuclease activity"/>
    <property type="evidence" value="ECO:0007669"/>
    <property type="project" value="InterPro"/>
</dbReference>
<keyword evidence="4" id="KW-1185">Reference proteome</keyword>
<feature type="domain" description="Reverse transcriptase" evidence="1">
    <location>
        <begin position="412"/>
        <end position="526"/>
    </location>
</feature>
<dbReference type="Pfam" id="PF13966">
    <property type="entry name" value="zf-RVT"/>
    <property type="match status" value="1"/>
</dbReference>
<reference evidence="5" key="2">
    <citation type="submission" date="2025-08" db="UniProtKB">
        <authorList>
            <consortium name="RefSeq"/>
        </authorList>
    </citation>
    <scope>IDENTIFICATION</scope>
    <source>
        <tissue evidence="5">Young leaves</tissue>
    </source>
</reference>
<dbReference type="Pfam" id="PF00078">
    <property type="entry name" value="RVT_1"/>
    <property type="match status" value="1"/>
</dbReference>
<dbReference type="Pfam" id="PF13456">
    <property type="entry name" value="RVT_3"/>
    <property type="match status" value="1"/>
</dbReference>
<name>A0A8B9A7Y6_PHODC</name>
<dbReference type="SUPFAM" id="SSF56672">
    <property type="entry name" value="DNA/RNA polymerases"/>
    <property type="match status" value="1"/>
</dbReference>
<dbReference type="PANTHER" id="PTHR33116">
    <property type="entry name" value="REVERSE TRANSCRIPTASE ZINC-BINDING DOMAIN-CONTAINING PROTEIN-RELATED-RELATED"/>
    <property type="match status" value="1"/>
</dbReference>
<dbReference type="Proteomes" id="UP000228380">
    <property type="component" value="Chromosome 3"/>
</dbReference>
<dbReference type="CDD" id="cd06222">
    <property type="entry name" value="RNase_H_like"/>
    <property type="match status" value="1"/>
</dbReference>
<dbReference type="GO" id="GO:0003676">
    <property type="term" value="F:nucleic acid binding"/>
    <property type="evidence" value="ECO:0007669"/>
    <property type="project" value="InterPro"/>
</dbReference>
<dbReference type="InterPro" id="IPR043502">
    <property type="entry name" value="DNA/RNA_pol_sf"/>
</dbReference>
<dbReference type="SUPFAM" id="SSF53098">
    <property type="entry name" value="Ribonuclease H-like"/>
    <property type="match status" value="1"/>
</dbReference>
<dbReference type="OrthoDB" id="1738942at2759"/>
<evidence type="ECO:0000259" key="1">
    <source>
        <dbReference type="Pfam" id="PF00078"/>
    </source>
</evidence>
<accession>A0A8B9A7Y6</accession>
<dbReference type="InterPro" id="IPR044730">
    <property type="entry name" value="RNase_H-like_dom_plant"/>
</dbReference>
<proteinExistence type="predicted"/>
<evidence type="ECO:0000313" key="5">
    <source>
        <dbReference type="RefSeq" id="XP_038979998.1"/>
    </source>
</evidence>
<dbReference type="Gene3D" id="3.60.10.10">
    <property type="entry name" value="Endonuclease/exonuclease/phosphatase"/>
    <property type="match status" value="1"/>
</dbReference>
<organism evidence="4 5">
    <name type="scientific">Phoenix dactylifera</name>
    <name type="common">Date palm</name>
    <dbReference type="NCBI Taxonomy" id="42345"/>
    <lineage>
        <taxon>Eukaryota</taxon>
        <taxon>Viridiplantae</taxon>
        <taxon>Streptophyta</taxon>
        <taxon>Embryophyta</taxon>
        <taxon>Tracheophyta</taxon>
        <taxon>Spermatophyta</taxon>
        <taxon>Magnoliopsida</taxon>
        <taxon>Liliopsida</taxon>
        <taxon>Arecaceae</taxon>
        <taxon>Coryphoideae</taxon>
        <taxon>Phoeniceae</taxon>
        <taxon>Phoenix</taxon>
    </lineage>
</organism>
<evidence type="ECO:0000313" key="4">
    <source>
        <dbReference type="Proteomes" id="UP000228380"/>
    </source>
</evidence>
<evidence type="ECO:0000259" key="2">
    <source>
        <dbReference type="Pfam" id="PF13456"/>
    </source>
</evidence>
<dbReference type="InterPro" id="IPR036397">
    <property type="entry name" value="RNaseH_sf"/>
</dbReference>
<evidence type="ECO:0000259" key="3">
    <source>
        <dbReference type="Pfam" id="PF13966"/>
    </source>
</evidence>
<dbReference type="CDD" id="cd01650">
    <property type="entry name" value="RT_nLTR_like"/>
    <property type="match status" value="1"/>
</dbReference>
<gene>
    <name evidence="5" type="primary">LOC120110131</name>
</gene>
<reference evidence="4" key="1">
    <citation type="journal article" date="2019" name="Nat. Commun.">
        <title>Genome-wide association mapping of date palm fruit traits.</title>
        <authorList>
            <person name="Hazzouri K.M."/>
            <person name="Gros-Balthazard M."/>
            <person name="Flowers J.M."/>
            <person name="Copetti D."/>
            <person name="Lemansour A."/>
            <person name="Lebrun M."/>
            <person name="Masmoudi K."/>
            <person name="Ferrand S."/>
            <person name="Dhar M.I."/>
            <person name="Fresquez Z.A."/>
            <person name="Rosas U."/>
            <person name="Zhang J."/>
            <person name="Talag J."/>
            <person name="Lee S."/>
            <person name="Kudrna D."/>
            <person name="Powell R.F."/>
            <person name="Leitch I.J."/>
            <person name="Krueger R.R."/>
            <person name="Wing R.A."/>
            <person name="Amiri K.M.A."/>
            <person name="Purugganan M.D."/>
        </authorList>
    </citation>
    <scope>NUCLEOTIDE SEQUENCE [LARGE SCALE GENOMIC DNA]</scope>
    <source>
        <strain evidence="4">cv. Khalas</strain>
    </source>
</reference>
<sequence>MVISEGGRRPWIFAAVYASTDFRVRRTLWEEASRVVDQGAPVLIAGDFNCIDDPQEKMGGKNFSYNRKVREFQEFISGNGLIDLGFVGPRYTWCNNQQGSARVWERLDRAFATAEWIQEFPEFRVKHLPRIASDHSPILVSTEIPIPLRCPFRFEKFWCCYPRSWEVVSEAWGMPVRGDAMYRVSRRLELTRRRLMRWNRDEVGNIFRRIEEIEEAITRLQSQEVLRGGLLAGEMTELRSLLSLHDSLLRQQEIFWRQKSRVQWILEGDRNTKFFHRSTLVRRQRNRIRVIRGEDGQLTEEPDRIIRVVEQFFRARWTEQTGSGISTDLPLPSVGVSAEESSVLIRPVTGREIQEAVWSLAGDKAPGPDGFPPVFFRRYWMLVGQDVIEAIQQFFRTAAMSSDWQRTFIALIPKRQDPTEPGHFRPISLCSTLYKATAKILAVRLRDILPRLISPEQGAFVAGRSITDNVLIAQEFMHDLGRAPRRGSLMEIKLDMERAYDRLSWDFVQHSLQSFGFHETWIRWVMGCVRGPSFAILATRQAAQVIRSIVSDYCAASGQRVNLAKTTIHFSPKIKPQVKAAILVILGVRQQDSGLRYLGVPITGRRLRRGDCLSLETSFRHRLEGWQTHTLSMMGRVTLARTVLSSIPIYLMSSSILPVALLRSFERLIRDFIWGRRGDRGGIHLMAWEVVCQPIRQGGLGVTSLILRQEALAMRHAARFLLEPDSMWSSLMRAKYGRLFIGTRAGRHSSPIWREICARGPMVLSAIRWAVGDGRSIDVLEDSWVTEFPISQMPTMVDAERLQGFRVCDLIYPGEGRWHEGLIREVFGEQLAARVMALPVPSRGEPDRLIWEPTGRSGVRARDLLARIDTTPHRQMDVGWIWRLRLHPRVALFLWKVAWGCLPTRSVLVRRGLRMTQYCEVCPETEETIHHVLLLCPRAVQIWSSLSGLPLPRWELVEDLLQFLRDSTRRPSIVRQGIMAAYLAFHIWLDRNGRLFEGRGSAPRFVVDRAMTQAAEVFSITSLSSSLLARDIWGTSLAAAATGASGGVGFVIRDQYGRLIAAGGRSTPGLTVVGAELRAAWEGIRYARCVLGADRLCIEGDSATVIDWIRGVDRYGDGHPLIRDTRRLVQELLAVRIGHVYREVNRAADWVASYVARHSGEVIWTSLAAVPHLLHCLLSSDLAGCTQS</sequence>
<dbReference type="GeneID" id="120110131"/>
<dbReference type="Gene3D" id="3.30.420.10">
    <property type="entry name" value="Ribonuclease H-like superfamily/Ribonuclease H"/>
    <property type="match status" value="1"/>
</dbReference>
<protein>
    <submittedName>
        <fullName evidence="5">Uncharacterized protein LOC120110131</fullName>
    </submittedName>
</protein>
<dbReference type="InterPro" id="IPR000477">
    <property type="entry name" value="RT_dom"/>
</dbReference>
<dbReference type="RefSeq" id="XP_038979998.1">
    <property type="nucleotide sequence ID" value="XM_039124070.1"/>
</dbReference>
<dbReference type="PANTHER" id="PTHR33116:SF78">
    <property type="entry name" value="OS12G0587133 PROTEIN"/>
    <property type="match status" value="1"/>
</dbReference>
<dbReference type="InterPro" id="IPR026960">
    <property type="entry name" value="RVT-Znf"/>
</dbReference>
<dbReference type="KEGG" id="pda:120110131"/>
<dbReference type="SUPFAM" id="SSF56219">
    <property type="entry name" value="DNase I-like"/>
    <property type="match status" value="1"/>
</dbReference>
<feature type="domain" description="RNase H type-1" evidence="2">
    <location>
        <begin position="1045"/>
        <end position="1154"/>
    </location>
</feature>